<organism evidence="1 2">
    <name type="scientific">Gigaspora margarita</name>
    <dbReference type="NCBI Taxonomy" id="4874"/>
    <lineage>
        <taxon>Eukaryota</taxon>
        <taxon>Fungi</taxon>
        <taxon>Fungi incertae sedis</taxon>
        <taxon>Mucoromycota</taxon>
        <taxon>Glomeromycotina</taxon>
        <taxon>Glomeromycetes</taxon>
        <taxon>Diversisporales</taxon>
        <taxon>Gigasporaceae</taxon>
        <taxon>Gigaspora</taxon>
    </lineage>
</organism>
<gene>
    <name evidence="1" type="ORF">GMARGA_LOCUS12277</name>
</gene>
<comment type="caution">
    <text evidence="1">The sequence shown here is derived from an EMBL/GenBank/DDBJ whole genome shotgun (WGS) entry which is preliminary data.</text>
</comment>
<reference evidence="1 2" key="1">
    <citation type="submission" date="2021-06" db="EMBL/GenBank/DDBJ databases">
        <authorList>
            <person name="Kallberg Y."/>
            <person name="Tangrot J."/>
            <person name="Rosling A."/>
        </authorList>
    </citation>
    <scope>NUCLEOTIDE SEQUENCE [LARGE SCALE GENOMIC DNA]</scope>
    <source>
        <strain evidence="1 2">120-4 pot B 10/14</strain>
    </source>
</reference>
<sequence length="77" mass="8963">MAQYLYFNATLVDFTVIELDDENKNIVALYWYCNNKKNKINQENVIFANSDASKAQQNQRVPLISQPFTSFITLLLK</sequence>
<proteinExistence type="predicted"/>
<evidence type="ECO:0000313" key="1">
    <source>
        <dbReference type="EMBL" id="CAG8703440.1"/>
    </source>
</evidence>
<name>A0ABN7UYP7_GIGMA</name>
<evidence type="ECO:0000313" key="2">
    <source>
        <dbReference type="Proteomes" id="UP000789901"/>
    </source>
</evidence>
<dbReference type="EMBL" id="CAJVQB010007443">
    <property type="protein sequence ID" value="CAG8703440.1"/>
    <property type="molecule type" value="Genomic_DNA"/>
</dbReference>
<keyword evidence="2" id="KW-1185">Reference proteome</keyword>
<accession>A0ABN7UYP7</accession>
<dbReference type="Proteomes" id="UP000789901">
    <property type="component" value="Unassembled WGS sequence"/>
</dbReference>
<protein>
    <submittedName>
        <fullName evidence="1">9542_t:CDS:1</fullName>
    </submittedName>
</protein>